<dbReference type="InterPro" id="IPR050855">
    <property type="entry name" value="NDM-1-like"/>
</dbReference>
<dbReference type="Proteomes" id="UP001500363">
    <property type="component" value="Unassembled WGS sequence"/>
</dbReference>
<organism evidence="2 3">
    <name type="scientific">Kribbella lupini</name>
    <dbReference type="NCBI Taxonomy" id="291602"/>
    <lineage>
        <taxon>Bacteria</taxon>
        <taxon>Bacillati</taxon>
        <taxon>Actinomycetota</taxon>
        <taxon>Actinomycetes</taxon>
        <taxon>Propionibacteriales</taxon>
        <taxon>Kribbellaceae</taxon>
        <taxon>Kribbella</taxon>
    </lineage>
</organism>
<evidence type="ECO:0000259" key="1">
    <source>
        <dbReference type="SMART" id="SM00849"/>
    </source>
</evidence>
<dbReference type="InterPro" id="IPR036866">
    <property type="entry name" value="RibonucZ/Hydroxyglut_hydro"/>
</dbReference>
<gene>
    <name evidence="2" type="ORF">GCM10009741_55160</name>
</gene>
<evidence type="ECO:0000313" key="2">
    <source>
        <dbReference type="EMBL" id="GAA1544703.1"/>
    </source>
</evidence>
<proteinExistence type="predicted"/>
<sequence length="268" mass="29443">MPTIVGQMGEEAVGRSAAMRPERPATAEAAAAGKELEAMEDAGRLQHVAGRVWVYPHDPDPDAIGASVGVVADERGSVVIDAGNGPAHAREVQRAVAAAGLPEVRWLVYTHHHWDHTWGASAWGEVEVVAHASAVEILQVEAARPWSHRYLREQVRHNPKLGPSFRARALAVPDFSELRIMLPETTFAETLTLPTGVELRHVGGRHAPDSIVAVDPESDVMLVGDCYYPPPFHLRTDEDTTDFGMARRLLREGHAYYVDSHSEPRKMR</sequence>
<reference evidence="2 3" key="1">
    <citation type="journal article" date="2019" name="Int. J. Syst. Evol. Microbiol.">
        <title>The Global Catalogue of Microorganisms (GCM) 10K type strain sequencing project: providing services to taxonomists for standard genome sequencing and annotation.</title>
        <authorList>
            <consortium name="The Broad Institute Genomics Platform"/>
            <consortium name="The Broad Institute Genome Sequencing Center for Infectious Disease"/>
            <person name="Wu L."/>
            <person name="Ma J."/>
        </authorList>
    </citation>
    <scope>NUCLEOTIDE SEQUENCE [LARGE SCALE GENOMIC DNA]</scope>
    <source>
        <strain evidence="2 3">JCM 14303</strain>
    </source>
</reference>
<dbReference type="PANTHER" id="PTHR42951:SF4">
    <property type="entry name" value="ACYL-COENZYME A THIOESTERASE MBLAC2"/>
    <property type="match status" value="1"/>
</dbReference>
<dbReference type="InterPro" id="IPR001279">
    <property type="entry name" value="Metallo-B-lactamas"/>
</dbReference>
<dbReference type="PANTHER" id="PTHR42951">
    <property type="entry name" value="METALLO-BETA-LACTAMASE DOMAIN-CONTAINING"/>
    <property type="match status" value="1"/>
</dbReference>
<dbReference type="EMBL" id="BAAANC010000003">
    <property type="protein sequence ID" value="GAA1544703.1"/>
    <property type="molecule type" value="Genomic_DNA"/>
</dbReference>
<keyword evidence="3" id="KW-1185">Reference proteome</keyword>
<feature type="domain" description="Metallo-beta-lactamase" evidence="1">
    <location>
        <begin position="65"/>
        <end position="261"/>
    </location>
</feature>
<dbReference type="Gene3D" id="3.60.15.10">
    <property type="entry name" value="Ribonuclease Z/Hydroxyacylglutathione hydrolase-like"/>
    <property type="match status" value="1"/>
</dbReference>
<accession>A0ABN2BQI8</accession>
<dbReference type="SUPFAM" id="SSF56281">
    <property type="entry name" value="Metallo-hydrolase/oxidoreductase"/>
    <property type="match status" value="1"/>
</dbReference>
<comment type="caution">
    <text evidence="2">The sequence shown here is derived from an EMBL/GenBank/DDBJ whole genome shotgun (WGS) entry which is preliminary data.</text>
</comment>
<evidence type="ECO:0000313" key="3">
    <source>
        <dbReference type="Proteomes" id="UP001500363"/>
    </source>
</evidence>
<protein>
    <recommendedName>
        <fullName evidence="1">Metallo-beta-lactamase domain-containing protein</fullName>
    </recommendedName>
</protein>
<name>A0ABN2BQI8_9ACTN</name>
<dbReference type="Pfam" id="PF00753">
    <property type="entry name" value="Lactamase_B"/>
    <property type="match status" value="1"/>
</dbReference>
<dbReference type="SMART" id="SM00849">
    <property type="entry name" value="Lactamase_B"/>
    <property type="match status" value="1"/>
</dbReference>